<sequence length="624" mass="70316">MPAQVAQHSDVQETFRTVFESVNLPYLAVDVDRVAEAIRDHGLRAESHCSIPLIGSGDRRDGLVGSWRGLLRRIDPPEWVIAAILDTPTMGAQIAASRPVIRNCNDVPYFAISESNDELTWTEETIWPIAYSSLLRQLKSLVDLHQVRIQEILNRRLKQYEEAGLARENVGLFDETTRILPTDLHYAFASLGAWLGGAMNVQYFASYAVAPQLRNPEYALSCAAAMGYTRAESRDLDNGGLVAVPIAVAQPLISTQGDPTVFGSIPVNEFSAANPPHVAALKRTGIDPKHPGFLIDRHYRGTFLGRAIGDDALYGARNVLRDHFEGFYPRRQRDDLIRCRQFSVPVYEVGSIEEAREIVAQIPIHDEENGIFFRGQTGFYTLDRPRRVKRLLFGNSCAIEPSLPTSASRHRHEYDPAHFSLRFFLEHHVIPEIMDGEDWKDAWRASVTDPELAIDYAMMAFAQHYGLPSHGLDVTTSLDVATWFATQKYSSAGGIAQYNVLEASGWPKRRREWPTVFVFQNVSWSLQCSLQDCRELEAFGLRALRPERQSARFFLGGHSEHRNRLAETAVCVLRLKPASYETTCDFGYLFPSPDEDPGYRAMLRFAEQDFSAGVGHYVNRFHPD</sequence>
<evidence type="ECO:0000313" key="3">
    <source>
        <dbReference type="Proteomes" id="UP000516105"/>
    </source>
</evidence>
<protein>
    <submittedName>
        <fullName evidence="2">FRG domain-containing protein</fullName>
    </submittedName>
</protein>
<dbReference type="SMART" id="SM00901">
    <property type="entry name" value="FRG"/>
    <property type="match status" value="1"/>
</dbReference>
<dbReference type="Proteomes" id="UP000516105">
    <property type="component" value="Chromosome"/>
</dbReference>
<feature type="domain" description="FRG" evidence="1">
    <location>
        <begin position="367"/>
        <end position="497"/>
    </location>
</feature>
<proteinExistence type="predicted"/>
<gene>
    <name evidence="2" type="ORF">H9L14_14145</name>
</gene>
<organism evidence="2 3">
    <name type="scientific">Sphingomonas sediminicola</name>
    <dbReference type="NCBI Taxonomy" id="386874"/>
    <lineage>
        <taxon>Bacteria</taxon>
        <taxon>Pseudomonadati</taxon>
        <taxon>Pseudomonadota</taxon>
        <taxon>Alphaproteobacteria</taxon>
        <taxon>Sphingomonadales</taxon>
        <taxon>Sphingomonadaceae</taxon>
        <taxon>Sphingomonas</taxon>
    </lineage>
</organism>
<keyword evidence="3" id="KW-1185">Reference proteome</keyword>
<evidence type="ECO:0000259" key="1">
    <source>
        <dbReference type="SMART" id="SM00901"/>
    </source>
</evidence>
<dbReference type="InterPro" id="IPR014966">
    <property type="entry name" value="FRG-dom"/>
</dbReference>
<evidence type="ECO:0000313" key="2">
    <source>
        <dbReference type="EMBL" id="QNP45647.1"/>
    </source>
</evidence>
<dbReference type="RefSeq" id="WP_187708602.1">
    <property type="nucleotide sequence ID" value="NZ_CP060782.1"/>
</dbReference>
<dbReference type="Pfam" id="PF08867">
    <property type="entry name" value="FRG"/>
    <property type="match status" value="1"/>
</dbReference>
<dbReference type="EMBL" id="CP060782">
    <property type="protein sequence ID" value="QNP45647.1"/>
    <property type="molecule type" value="Genomic_DNA"/>
</dbReference>
<accession>A0ABX6T710</accession>
<name>A0ABX6T710_9SPHN</name>
<reference evidence="2 3" key="1">
    <citation type="submission" date="2020-08" db="EMBL/GenBank/DDBJ databases">
        <title>Genome sequence of Sphingomonas sediminicola KACC 15039T.</title>
        <authorList>
            <person name="Hyun D.-W."/>
            <person name="Bae J.-W."/>
        </authorList>
    </citation>
    <scope>NUCLEOTIDE SEQUENCE [LARGE SCALE GENOMIC DNA]</scope>
    <source>
        <strain evidence="2 3">KACC 15039</strain>
    </source>
</reference>